<dbReference type="Gene3D" id="3.40.50.1820">
    <property type="entry name" value="alpha/beta hydrolase"/>
    <property type="match status" value="1"/>
</dbReference>
<feature type="compositionally biased region" description="Acidic residues" evidence="8">
    <location>
        <begin position="335"/>
        <end position="348"/>
    </location>
</feature>
<dbReference type="GO" id="GO:0047372">
    <property type="term" value="F:monoacylglycerol lipase activity"/>
    <property type="evidence" value="ECO:0007669"/>
    <property type="project" value="UniProtKB-EC"/>
</dbReference>
<evidence type="ECO:0000313" key="10">
    <source>
        <dbReference type="Proteomes" id="UP000694866"/>
    </source>
</evidence>
<gene>
    <name evidence="11" type="primary">LOC105265089</name>
</gene>
<dbReference type="AlphaFoldDB" id="A0A9R1T0Y3"/>
<comment type="catalytic activity">
    <reaction evidence="6">
        <text>1-dodecanoylglycerol + H2O = dodecanoate + glycerol + H(+)</text>
        <dbReference type="Rhea" id="RHEA:44316"/>
        <dbReference type="ChEBI" id="CHEBI:15377"/>
        <dbReference type="ChEBI" id="CHEBI:15378"/>
        <dbReference type="ChEBI" id="CHEBI:17754"/>
        <dbReference type="ChEBI" id="CHEBI:18262"/>
        <dbReference type="ChEBI" id="CHEBI:75539"/>
    </reaction>
</comment>
<dbReference type="Pfam" id="PF00561">
    <property type="entry name" value="Abhydrolase_1"/>
    <property type="match status" value="1"/>
</dbReference>
<dbReference type="InterPro" id="IPR029058">
    <property type="entry name" value="AB_hydrolase_fold"/>
</dbReference>
<feature type="domain" description="AB hydrolase-1" evidence="9">
    <location>
        <begin position="486"/>
        <end position="594"/>
    </location>
</feature>
<evidence type="ECO:0000256" key="8">
    <source>
        <dbReference type="SAM" id="MobiDB-lite"/>
    </source>
</evidence>
<evidence type="ECO:0000256" key="2">
    <source>
        <dbReference type="ARBA" id="ARBA00013254"/>
    </source>
</evidence>
<dbReference type="InterPro" id="IPR000073">
    <property type="entry name" value="AB_hydrolase_1"/>
</dbReference>
<dbReference type="GO" id="GO:0005765">
    <property type="term" value="C:lysosomal membrane"/>
    <property type="evidence" value="ECO:0007669"/>
    <property type="project" value="UniProtKB-SubCell"/>
</dbReference>
<dbReference type="PRINTS" id="PR00111">
    <property type="entry name" value="ABHYDROLASE"/>
</dbReference>
<dbReference type="SUPFAM" id="SSF53474">
    <property type="entry name" value="alpha/beta-Hydrolases"/>
    <property type="match status" value="1"/>
</dbReference>
<feature type="region of interest" description="Disordered" evidence="8">
    <location>
        <begin position="431"/>
        <end position="475"/>
    </location>
</feature>
<reference evidence="11" key="1">
    <citation type="submission" date="2025-08" db="UniProtKB">
        <authorList>
            <consortium name="RefSeq"/>
        </authorList>
    </citation>
    <scope>IDENTIFICATION</scope>
    <source>
        <strain evidence="11">USDA-PBARC FA_bdor</strain>
        <tissue evidence="11">Whole organism</tissue>
    </source>
</reference>
<evidence type="ECO:0000256" key="3">
    <source>
        <dbReference type="ARBA" id="ARBA00037797"/>
    </source>
</evidence>
<dbReference type="Proteomes" id="UP000694866">
    <property type="component" value="Unplaced"/>
</dbReference>
<evidence type="ECO:0000256" key="5">
    <source>
        <dbReference type="ARBA" id="ARBA00046308"/>
    </source>
</evidence>
<organism evidence="10 11">
    <name type="scientific">Fopius arisanus</name>
    <dbReference type="NCBI Taxonomy" id="64838"/>
    <lineage>
        <taxon>Eukaryota</taxon>
        <taxon>Metazoa</taxon>
        <taxon>Ecdysozoa</taxon>
        <taxon>Arthropoda</taxon>
        <taxon>Hexapoda</taxon>
        <taxon>Insecta</taxon>
        <taxon>Pterygota</taxon>
        <taxon>Neoptera</taxon>
        <taxon>Endopterygota</taxon>
        <taxon>Hymenoptera</taxon>
        <taxon>Apocrita</taxon>
        <taxon>Ichneumonoidea</taxon>
        <taxon>Braconidae</taxon>
        <taxon>Opiinae</taxon>
        <taxon>Fopius</taxon>
    </lineage>
</organism>
<dbReference type="PANTHER" id="PTHR43798:SF5">
    <property type="entry name" value="MONOACYLGLYCEROL LIPASE ABHD6"/>
    <property type="match status" value="1"/>
</dbReference>
<feature type="region of interest" description="Disordered" evidence="8">
    <location>
        <begin position="323"/>
        <end position="359"/>
    </location>
</feature>
<feature type="compositionally biased region" description="Basic and acidic residues" evidence="8">
    <location>
        <begin position="433"/>
        <end position="458"/>
    </location>
</feature>
<comment type="subcellular location">
    <subcellularLocation>
        <location evidence="3">Late endosome membrane</location>
        <topology evidence="3">Single-pass type II membrane protein</topology>
    </subcellularLocation>
    <subcellularLocation>
        <location evidence="4">Lysosome membrane</location>
        <topology evidence="4">Single-pass type II membrane protein</topology>
    </subcellularLocation>
    <subcellularLocation>
        <location evidence="5">Mitochondrion membrane</location>
        <topology evidence="5">Single-pass type II membrane protein</topology>
    </subcellularLocation>
</comment>
<evidence type="ECO:0000256" key="6">
    <source>
        <dbReference type="ARBA" id="ARBA00047662"/>
    </source>
</evidence>
<name>A0A9R1T0Y3_9HYME</name>
<dbReference type="RefSeq" id="XP_011300690.1">
    <property type="nucleotide sequence ID" value="XM_011302388.1"/>
</dbReference>
<accession>A0A9R1T0Y3</accession>
<evidence type="ECO:0000313" key="11">
    <source>
        <dbReference type="RefSeq" id="XP_011300690.1"/>
    </source>
</evidence>
<evidence type="ECO:0000256" key="1">
    <source>
        <dbReference type="ARBA" id="ARBA00001613"/>
    </source>
</evidence>
<comment type="function">
    <text evidence="7">Lipase that preferentially hydrolysis medium-chain saturated monoacylglycerols including 2-arachidonoylglycerol. Through 2-arachidonoylglycerol degradation may regulate endocannabinoid signaling pathways. Also has a lysophosphatidyl lipase activity with a preference for lysophosphatidylglycerol among other lysophospholipids. Also able to degrade bis(monoacylglycero)phosphate (BMP) and constitutes the major enzyme for BMP catabolism. BMP, also known as lysobisphosphatidic acid, is enriched in late endosomes and lysosomes and plays a key role in the formation of intraluminal vesicles and in lipid sorting.</text>
</comment>
<dbReference type="PANTHER" id="PTHR43798">
    <property type="entry name" value="MONOACYLGLYCEROL LIPASE"/>
    <property type="match status" value="1"/>
</dbReference>
<dbReference type="GO" id="GO:0046464">
    <property type="term" value="P:acylglycerol catabolic process"/>
    <property type="evidence" value="ECO:0007669"/>
    <property type="project" value="TreeGrafter"/>
</dbReference>
<keyword evidence="10" id="KW-1185">Reference proteome</keyword>
<dbReference type="GeneID" id="105265089"/>
<evidence type="ECO:0000256" key="4">
    <source>
        <dbReference type="ARBA" id="ARBA00037874"/>
    </source>
</evidence>
<proteinExistence type="predicted"/>
<dbReference type="GO" id="GO:0031966">
    <property type="term" value="C:mitochondrial membrane"/>
    <property type="evidence" value="ECO:0007669"/>
    <property type="project" value="UniProtKB-SubCell"/>
</dbReference>
<dbReference type="GO" id="GO:0031902">
    <property type="term" value="C:late endosome membrane"/>
    <property type="evidence" value="ECO:0007669"/>
    <property type="project" value="UniProtKB-SubCell"/>
</dbReference>
<dbReference type="KEGG" id="fas:105265089"/>
<evidence type="ECO:0000259" key="9">
    <source>
        <dbReference type="Pfam" id="PF00561"/>
    </source>
</evidence>
<dbReference type="InterPro" id="IPR050266">
    <property type="entry name" value="AB_hydrolase_sf"/>
</dbReference>
<evidence type="ECO:0000256" key="7">
    <source>
        <dbReference type="ARBA" id="ARBA00049568"/>
    </source>
</evidence>
<comment type="catalytic activity">
    <reaction evidence="1">
        <text>Hydrolyzes glycerol monoesters of long-chain fatty acids.</text>
        <dbReference type="EC" id="3.1.1.23"/>
    </reaction>
</comment>
<sequence>METETNEGGEQLSSPCCFKVFEYLRNRNRIGPGRVELPECDFFIVETRRTLRVLRPTPKTSGFYELPCERPESIHENFISRWTKRPHSSGNCRCSFRQSSRFSTNEECMITAEINRIRTSLCEAEKKGYNIDEIEKRISMNLSSLSSPITTEPRSQVDLKLAEIANVGPVTGNRNADDLAIKNKIVKDLEKYIDVLLEEVLNDSMKFINCADDTLRKSRKVLEGDEDTNSKKPLDISFAFPSDLPQELSVYSNVETRGYVNESFVGTVNDPDCLDFDLRKPIDEDLAKLDCVDSGINSVETVEFQPEPELSLEQSLMEIIDAKFGPGPLGKSQENEDTDGVGENEEERQENNSKLPNINIRMGGALSSVDGESDKSVILESLDDPIIDMKFDDCRLELKDSRASTLKEDPAKKQNAVAVFCEKFTSKISNSCKNRDSKSPSSGKKSEQEPVEMRDHRTTMKRRLQSPPVLEHPDNNSVMFRRHRKPIIVFIHGFGSSADVFEPQLAYFTQMGYPCIAPEMLGHGMSSAPTRSVDYHFDRLLKDFEAVLQHYAFKPGYKCVLVAHNYGCSFATALAAKYEKEIHQLVLISGGGPTPLAPPSREGTGHLCLRAMLSPLLMCGAHRDILYSPRGRQHPYCGNETEEQWPSHMRYILNGMIWPEGDYVFHRRICTPTLLIHGLRDNKVSLVQECQMERTVMKAFLEALPTAGHLPMIETPEQVNHMIHCFIDLWTKRKCAEKLHSIGSPEVIVHRSYRQIIILLRL</sequence>
<protein>
    <recommendedName>
        <fullName evidence="2">acylglycerol lipase</fullName>
        <ecNumber evidence="2">3.1.1.23</ecNumber>
    </recommendedName>
</protein>
<dbReference type="OrthoDB" id="428974at2759"/>
<dbReference type="EC" id="3.1.1.23" evidence="2"/>